<feature type="region of interest" description="Disordered" evidence="10">
    <location>
        <begin position="690"/>
        <end position="709"/>
    </location>
</feature>
<feature type="compositionally biased region" description="Low complexity" evidence="10">
    <location>
        <begin position="2642"/>
        <end position="2660"/>
    </location>
</feature>
<feature type="region of interest" description="Disordered" evidence="10">
    <location>
        <begin position="1720"/>
        <end position="1749"/>
    </location>
</feature>
<evidence type="ECO:0000259" key="13">
    <source>
        <dbReference type="PROSITE" id="PS50228"/>
    </source>
</evidence>
<dbReference type="Gene3D" id="2.60.40.1120">
    <property type="entry name" value="Carboxypeptidase-like, regulatory domain"/>
    <property type="match status" value="3"/>
</dbReference>
<evidence type="ECO:0000256" key="10">
    <source>
        <dbReference type="SAM" id="MobiDB-lite"/>
    </source>
</evidence>
<keyword evidence="11" id="KW-1133">Transmembrane helix</keyword>
<feature type="compositionally biased region" description="Basic residues" evidence="10">
    <location>
        <begin position="653"/>
        <end position="666"/>
    </location>
</feature>
<organism evidence="15 16">
    <name type="scientific">Acropora cervicornis</name>
    <name type="common">Staghorn coral</name>
    <dbReference type="NCBI Taxonomy" id="6130"/>
    <lineage>
        <taxon>Eukaryota</taxon>
        <taxon>Metazoa</taxon>
        <taxon>Cnidaria</taxon>
        <taxon>Anthozoa</taxon>
        <taxon>Hexacorallia</taxon>
        <taxon>Scleractinia</taxon>
        <taxon>Astrocoeniina</taxon>
        <taxon>Acroporidae</taxon>
        <taxon>Acropora</taxon>
    </lineage>
</organism>
<dbReference type="PRINTS" id="PR00765">
    <property type="entry name" value="CRBOXYPTASEA"/>
</dbReference>
<reference evidence="15" key="1">
    <citation type="journal article" date="2023" name="G3 (Bethesda)">
        <title>Whole genome assembly and annotation of the endangered Caribbean coral Acropora cervicornis.</title>
        <authorList>
            <person name="Selwyn J.D."/>
            <person name="Vollmer S.V."/>
        </authorList>
    </citation>
    <scope>NUCLEOTIDE SEQUENCE</scope>
    <source>
        <strain evidence="15">K2</strain>
    </source>
</reference>
<evidence type="ECO:0000256" key="8">
    <source>
        <dbReference type="ARBA" id="ARBA00023180"/>
    </source>
</evidence>
<feature type="region of interest" description="Disordered" evidence="10">
    <location>
        <begin position="2335"/>
        <end position="2356"/>
    </location>
</feature>
<dbReference type="InterPro" id="IPR000922">
    <property type="entry name" value="Lectin_gal-bd_dom"/>
</dbReference>
<feature type="chain" id="PRO_5042089731" evidence="12">
    <location>
        <begin position="18"/>
        <end position="3450"/>
    </location>
</feature>
<dbReference type="SUPFAM" id="SSF53187">
    <property type="entry name" value="Zn-dependent exopeptidases"/>
    <property type="match status" value="4"/>
</dbReference>
<evidence type="ECO:0000256" key="12">
    <source>
        <dbReference type="SAM" id="SignalP"/>
    </source>
</evidence>
<feature type="region of interest" description="Disordered" evidence="10">
    <location>
        <begin position="1581"/>
        <end position="1671"/>
    </location>
</feature>
<name>A0AAD9UTW1_ACRCE</name>
<evidence type="ECO:0000256" key="4">
    <source>
        <dbReference type="ARBA" id="ARBA00022670"/>
    </source>
</evidence>
<feature type="compositionally biased region" description="Low complexity" evidence="10">
    <location>
        <begin position="350"/>
        <end position="364"/>
    </location>
</feature>
<dbReference type="SUPFAM" id="SSF49464">
    <property type="entry name" value="Carboxypeptidase regulatory domain-like"/>
    <property type="match status" value="4"/>
</dbReference>
<dbReference type="PROSITE" id="PS52035">
    <property type="entry name" value="PEPTIDASE_M14"/>
    <property type="match status" value="4"/>
</dbReference>
<evidence type="ECO:0000256" key="7">
    <source>
        <dbReference type="ARBA" id="ARBA00022833"/>
    </source>
</evidence>
<feature type="compositionally biased region" description="Polar residues" evidence="10">
    <location>
        <begin position="371"/>
        <end position="397"/>
    </location>
</feature>
<evidence type="ECO:0000313" key="16">
    <source>
        <dbReference type="Proteomes" id="UP001249851"/>
    </source>
</evidence>
<feature type="signal peptide" evidence="12">
    <location>
        <begin position="1"/>
        <end position="17"/>
    </location>
</feature>
<dbReference type="GO" id="GO:0008270">
    <property type="term" value="F:zinc ion binding"/>
    <property type="evidence" value="ECO:0007669"/>
    <property type="project" value="InterPro"/>
</dbReference>
<proteinExistence type="inferred from homology"/>
<feature type="compositionally biased region" description="Polar residues" evidence="10">
    <location>
        <begin position="771"/>
        <end position="788"/>
    </location>
</feature>
<accession>A0AAD9UTW1</accession>
<dbReference type="Proteomes" id="UP001249851">
    <property type="component" value="Unassembled WGS sequence"/>
</dbReference>
<feature type="region of interest" description="Disordered" evidence="10">
    <location>
        <begin position="1403"/>
        <end position="1422"/>
    </location>
</feature>
<comment type="similarity">
    <text evidence="2 9">Belongs to the peptidase M14 family.</text>
</comment>
<keyword evidence="16" id="KW-1185">Reference proteome</keyword>
<dbReference type="GO" id="GO:0004181">
    <property type="term" value="F:metallocarboxypeptidase activity"/>
    <property type="evidence" value="ECO:0007669"/>
    <property type="project" value="InterPro"/>
</dbReference>
<evidence type="ECO:0000256" key="5">
    <source>
        <dbReference type="ARBA" id="ARBA00022723"/>
    </source>
</evidence>
<feature type="active site" description="Proton donor/acceptor" evidence="9">
    <location>
        <position position="2489"/>
    </location>
</feature>
<comment type="caution">
    <text evidence="15">The sequence shown here is derived from an EMBL/GenBank/DDBJ whole genome shotgun (WGS) entry which is preliminary data.</text>
</comment>
<evidence type="ECO:0000256" key="2">
    <source>
        <dbReference type="ARBA" id="ARBA00005988"/>
    </source>
</evidence>
<dbReference type="InterPro" id="IPR057246">
    <property type="entry name" value="CARBOXYPEPT_ZN_1"/>
</dbReference>
<feature type="domain" description="Peptidase M14" evidence="14">
    <location>
        <begin position="1791"/>
        <end position="2082"/>
    </location>
</feature>
<feature type="region of interest" description="Disordered" evidence="10">
    <location>
        <begin position="2636"/>
        <end position="2660"/>
    </location>
</feature>
<sequence length="3450" mass="383541">MIVVCLLVASLLDVVVTTGTLEQLSVRTQIHEAVGHPRSEIDLETEKSVVICAGQNKSLECFSPGSTIAIQEAFWGRLSSSICPSEDGDPVTNCYSDATTTPIVRNLCDDKEYCEIPASHNVLQPPGVKHCPGVNKYLAVKYSCMPEKHKFVLCNGETTELTCGQGWKIHVISAYWGRDSPSTCPTPLGKFFTCANSGDSILALKSRCSGEASCIVTADDHHLSNGGNHCPGIDKYAVISYRCQPHADDDKGEDAPHRESEKHPLSSSQQDVINSTLDLTSTSKVAAPQLAMNEFNLSMLLPVPQGKASDTLKPIIEFLGEGNQENTRSKNAKSRGDNLPIPKDSQPGKTTNSTSISQNNISPSKFPKQRVVSSSVSEAQGLSPSTPTTAIILGSSTPKHENGNVKTAVNSQAVSTLAKETKEPSLDGTEQLVKSFLNSKFGKTIANSFTDLGELSNVSHKNLMENYFESNVKPTSTPPTENPPNKHLITNLISGLMSQSPDHETARNMGSEVKNQEVNKVSTGVKVSADGTKKLSAPTISIGNRVFSLDALASALKENNGNEVHAQNTARKVDSTIIGLTKGSRKQSVRLKNRSEKLKQLSEKISTLETLSDALDALTVKLSSDEKPESNQEDQLEPVSTSEVNEKDSERQKNHRTHHNHHHRHHIQDNVFDEDVEMLGSLLSKDYNQLHSEQTPHHRGSLSTTVNSELQKSLSSRDLELLQNKVNQAIEISESMGKGNDAKQSISKWLPLLFAGKGVQDEEAHTREEVTTVQGNRSNPPGTTIGFNNGETHSLKDILFTLIDSALKKGTLNYLVQRWNRTGSPFTKIAQNVSLFLQNKNVPKTPLPRQDNGTTKSVSTTTSSLASQFSKGISSFDHLFPADNINFSEAIYNFLRVLAKREGFQKQNSTRHSKFVTTDTLTNFTGVVLGGRINKIDPQQEFIAKLGSQIVDEILRDQANHDKGRRVNANKLERLVETQHRNKNSTAKNDSKTVSDSHVKIPEERSKLQFSNYDTNDEPTTIRNDTFEGFMNSISIGNGAHNPNPEEIKTGDKYSTVKPKLSDLMSAISTSLLNTASTDQNSLPNKKITFRIDDSGNETLLHRLPNDHKLSDYSLADVVLEAPNDRHIIKTNSSVKRPAQHSLASSTSASMLARKIASGLNKKNNTYNQNDDFGDQTVTLTLETEDDTPPSPQLHSREQAKEQTAFRSTKVPHDLNIQASTTLGKINSTVSKDVEHFFHENDVPTVSELTSADTKVPSLTTSASLKTGVVSQTKAFANQLPLGLEMNAIGRIDDTDGHGSVGNADSSLGLVSDKLGSESAQTKSFKEKVLPIASDLTPANGVRTEGETELIASKTGSSPSAMKTAIKITPQRELPTASEVREITTSIKALLKIMNSYYKRLKSEDDDSGSGSEGILSNRSHAANNDKIKADINNITQKVYSPSLQQEPPKTSLPSIKVGTKNPYINFPQSSPLLPTTLDNGGFENIQEQPITDQTKGSYYWNFRSSHAHAQSPLDSSPTKTSLQPELGIDSAWIPGNEVSRVGEELKDLNFPSIEDDPTVRAVQSIVAEDNMLANEKRKAIQKHEQQRSNIKGHPKRKPMGIFGRNTIPQNKIKGHHQSKSHGEQHVTISGKHKNRRKTNKYGRGRNEIPRVPSNSRQLSRPSKLGIPKNKNLLSLEERSIYNKTNQTRRTYLQNSTGEHRMIKNQSINKIKDNLRLSRDHRNPLNLPRFKDNDHDTRVKSKDLGPVKTNTTKKNVMKVVKIKQQRDKEVQLKKSCKYQKKLRFRSLLRRGYINDENLRRLLQSFECHHRDIAKLYSIGKSAGNRELWVMRITDKPGEEEPGEPMFKYVANMHGNEAVGRQMLIYLIAYLLENYGREERTTKLVNSTDIHIMPSMNPDGFYISREGECSGIAGRYNKNNVDLNRDFPDQFNNWDNYNLTSSQPETKAVIKWIYENPFVLSANLHGGALVASYPFDSNKDHQTTGTMSLSPDDNVFKHLASTYASNHRTMSINRKCPPIFPKGITNGAFWYDVVGGMQDINYLISNCFEITLELSCCKYPKRSVLPFEWKNNRNALLKYLEQVHRGIKGFVRNSRGVGLRNAVIHVHGIDHNVTTAAYGDFWRILLPGIYTVTALASGYHRKTLRDIIVTSKVPTELEFILENDVNLNNNLLYVRDIPWLSEPIHLNKRDLSSTLQALDPSVQVSLTGIPTTSKEYIKVAKEWTKPRIFRHHNYNDMTIFLQTIASLYPNITRLYSIGKSVQNRALWVLEITDNPGIHEPGEPEFKYVGNMHGNEVIGRECLLLLIQSLCENYHKVPAITALVDYTRIHIMPSMNPDGYERAKEGQGPGDPGRENARNVDLNRNFPDQYFPNLNPTHEPETVAVMNWIKSLPFVLSANLHGGSIVANYPFDDTRSDRESYNGSPDDSVFRQLALSYSKANPAMAGGRPCPNYPSEYFRNGITNGAEWYIVKGGMQDYNYLHSNCFELTIEMSCKKFPLQSTLQSYWDNNKVSLLTFMSQVHTGIKGFVRNEAKEGISHAAISVSGINHDIYSASDGDYWRLLVPGNYIVNVHAVGYISGSKNVKVSSGLATELDFVLRRIIQTTIQMPTQASTTPASLFPVERPDETDNPLVNSLTPTSIDFSPSQVEETSTSTTQQATSSVSTISTSEVMPQFTHHDYHAMTSFLQEYASRYSSIIKLTTIGTTSQGKTIYSLIATAEASFQNSLQKPHVGLIGSLQGKDIVGKELLLKFIEYLCDAFEQKEERITKLLQTTVIHILPAVDVDGNENVTKGDCEGKLLPKDDLSTSFYFNLTDGGKRSMSSEILESAYEEPQEVQYVKAWMKNSNFSLLADFSGGEMVARYPVSVRKSGNVRGPATSYTSLFEELSLAYSSKHPRMHLGQSCNKSGAGFPNGIVNGARWKELYYTMQDYAYFTLDIPQLSFFISCCKYPPSLELQNIWKENRESLLAFLSKSREAVQGVIHTLSHKPINTSTVTIEGPSVATVLKHLDDSSFYRVLAKGKYKITAHAPGYSSITKEVTIHDDTPAEVMFNLHEMPKFSHHKYAAMESFLRGIALKCSNITRLYSIGQTVQYRDIWVMEISDNPGIHQPGKPEFRYVGGVHGNEAVGKEMLLLLIQHLCLSYGKDDLVTKLVKTTRIHILPALNADGFEVATEGSCFSDKGRNNARDVDLNSNFPGLRDSTQKTSEAETSALMKWIQKYPFVLSATLHGGTLVAQYPYDAHPPDLSASNPTPDDDVFRYLATSYANSHPTMHYGKPLCPGLSVHRGIKGFVYDESGSPIPNAVISVNGRYHNVRTASSGDFWRLLTPGKYDVTASAPGRKDVTVNVQVHPNEPATQVQFTLRQHGLVLGLPSAVVVGIVVLVAMVFILFVVGLWRLARYRRQLTVRRNGYIMDYDHERSLNSFNSKALLSNEYSDDTDDDEEDRVYECVKR</sequence>
<evidence type="ECO:0000256" key="11">
    <source>
        <dbReference type="SAM" id="Phobius"/>
    </source>
</evidence>
<keyword evidence="4" id="KW-0645">Protease</keyword>
<evidence type="ECO:0000256" key="9">
    <source>
        <dbReference type="PROSITE-ProRule" id="PRU01379"/>
    </source>
</evidence>
<feature type="domain" description="SUEL-type lectin" evidence="13">
    <location>
        <begin position="51"/>
        <end position="145"/>
    </location>
</feature>
<dbReference type="PROSITE" id="PS00133">
    <property type="entry name" value="CARBOXYPEPT_ZN_2"/>
    <property type="match status" value="3"/>
</dbReference>
<dbReference type="GO" id="GO:0016485">
    <property type="term" value="P:protein processing"/>
    <property type="evidence" value="ECO:0007669"/>
    <property type="project" value="TreeGrafter"/>
</dbReference>
<feature type="domain" description="Peptidase M14" evidence="14">
    <location>
        <begin position="3058"/>
        <end position="3347"/>
    </location>
</feature>
<dbReference type="Pfam" id="PF00246">
    <property type="entry name" value="Peptidase_M14"/>
    <property type="match status" value="4"/>
</dbReference>
<feature type="transmembrane region" description="Helical" evidence="11">
    <location>
        <begin position="3365"/>
        <end position="3396"/>
    </location>
</feature>
<dbReference type="CDD" id="cd03858">
    <property type="entry name" value="M14_CP_N-E_like"/>
    <property type="match status" value="1"/>
</dbReference>
<feature type="region of interest" description="Disordered" evidence="10">
    <location>
        <begin position="769"/>
        <end position="788"/>
    </location>
</feature>
<dbReference type="GO" id="GO:0005615">
    <property type="term" value="C:extracellular space"/>
    <property type="evidence" value="ECO:0007669"/>
    <property type="project" value="TreeGrafter"/>
</dbReference>
<keyword evidence="8" id="KW-0325">Glycoprotein</keyword>
<feature type="compositionally biased region" description="Basic residues" evidence="10">
    <location>
        <begin position="1631"/>
        <end position="1644"/>
    </location>
</feature>
<dbReference type="InterPro" id="IPR057247">
    <property type="entry name" value="CARBOXYPEPT_ZN_2"/>
</dbReference>
<dbReference type="GO" id="GO:0030246">
    <property type="term" value="F:carbohydrate binding"/>
    <property type="evidence" value="ECO:0007669"/>
    <property type="project" value="InterPro"/>
</dbReference>
<feature type="compositionally biased region" description="Basic and acidic residues" evidence="10">
    <location>
        <begin position="1720"/>
        <end position="1745"/>
    </location>
</feature>
<dbReference type="PANTHER" id="PTHR11532">
    <property type="entry name" value="PROTEASE M14 CARBOXYPEPTIDASE"/>
    <property type="match status" value="1"/>
</dbReference>
<feature type="region of interest" description="Disordered" evidence="10">
    <location>
        <begin position="320"/>
        <end position="403"/>
    </location>
</feature>
<dbReference type="Gene3D" id="3.40.630.10">
    <property type="entry name" value="Zn peptidases"/>
    <property type="match status" value="4"/>
</dbReference>
<keyword evidence="7" id="KW-0862">Zinc</keyword>
<comment type="caution">
    <text evidence="9">Lacks conserved residue(s) required for the propagation of feature annotation.</text>
</comment>
<dbReference type="GO" id="GO:0006518">
    <property type="term" value="P:peptide metabolic process"/>
    <property type="evidence" value="ECO:0007669"/>
    <property type="project" value="TreeGrafter"/>
</dbReference>
<dbReference type="SMART" id="SM00631">
    <property type="entry name" value="Zn_pept"/>
    <property type="match status" value="4"/>
</dbReference>
<gene>
    <name evidence="15" type="ORF">P5673_029762</name>
</gene>
<dbReference type="EMBL" id="JARQWQ010000121">
    <property type="protein sequence ID" value="KAK2549781.1"/>
    <property type="molecule type" value="Genomic_DNA"/>
</dbReference>
<dbReference type="Pfam" id="PF13620">
    <property type="entry name" value="CarboxypepD_reg"/>
    <property type="match status" value="3"/>
</dbReference>
<comment type="cofactor">
    <cofactor evidence="1">
        <name>Zn(2+)</name>
        <dbReference type="ChEBI" id="CHEBI:29105"/>
    </cofactor>
</comment>
<reference evidence="15" key="2">
    <citation type="journal article" date="2023" name="Science">
        <title>Genomic signatures of disease resistance in endangered staghorn corals.</title>
        <authorList>
            <person name="Vollmer S.V."/>
            <person name="Selwyn J.D."/>
            <person name="Despard B.A."/>
            <person name="Roesel C.L."/>
        </authorList>
    </citation>
    <scope>NUCLEOTIDE SEQUENCE</scope>
    <source>
        <strain evidence="15">K2</strain>
    </source>
</reference>
<evidence type="ECO:0000256" key="3">
    <source>
        <dbReference type="ARBA" id="ARBA00022645"/>
    </source>
</evidence>
<dbReference type="CDD" id="cd22823">
    <property type="entry name" value="Gal_Rha_Lectin"/>
    <property type="match status" value="2"/>
</dbReference>
<dbReference type="InterPro" id="IPR000834">
    <property type="entry name" value="Peptidase_M14"/>
</dbReference>
<dbReference type="InterPro" id="IPR050753">
    <property type="entry name" value="Peptidase_M14_domain"/>
</dbReference>
<dbReference type="InterPro" id="IPR043159">
    <property type="entry name" value="Lectin_gal-bd_sf"/>
</dbReference>
<keyword evidence="12" id="KW-0732">Signal</keyword>
<feature type="domain" description="Peptidase M14" evidence="14">
    <location>
        <begin position="2229"/>
        <end position="2519"/>
    </location>
</feature>
<feature type="compositionally biased region" description="Basic and acidic residues" evidence="10">
    <location>
        <begin position="247"/>
        <end position="264"/>
    </location>
</feature>
<feature type="region of interest" description="Disordered" evidence="10">
    <location>
        <begin position="623"/>
        <end position="670"/>
    </location>
</feature>
<dbReference type="FunFam" id="3.40.630.10:FF:000020">
    <property type="entry name" value="Carboxypeptidase D"/>
    <property type="match status" value="2"/>
</dbReference>
<feature type="domain" description="Peptidase M14" evidence="14">
    <location>
        <begin position="2674"/>
        <end position="2972"/>
    </location>
</feature>
<dbReference type="PROSITE" id="PS00132">
    <property type="entry name" value="CARBOXYPEPT_ZN_1"/>
    <property type="match status" value="3"/>
</dbReference>
<dbReference type="InterPro" id="IPR008969">
    <property type="entry name" value="CarboxyPept-like_regulatory"/>
</dbReference>
<evidence type="ECO:0000313" key="15">
    <source>
        <dbReference type="EMBL" id="KAK2549781.1"/>
    </source>
</evidence>
<keyword evidence="6" id="KW-0378">Hydrolase</keyword>
<keyword evidence="3 15" id="KW-0121">Carboxypeptidase</keyword>
<dbReference type="FunFam" id="2.60.40.1120:FF:000004">
    <property type="entry name" value="Carboxypeptidase E"/>
    <property type="match status" value="1"/>
</dbReference>
<evidence type="ECO:0000256" key="6">
    <source>
        <dbReference type="ARBA" id="ARBA00022801"/>
    </source>
</evidence>
<dbReference type="PANTHER" id="PTHR11532:SF73">
    <property type="entry name" value="CARBOXYPEPTIDASE D"/>
    <property type="match status" value="1"/>
</dbReference>
<feature type="region of interest" description="Disordered" evidence="10">
    <location>
        <begin position="247"/>
        <end position="271"/>
    </location>
</feature>
<feature type="region of interest" description="Disordered" evidence="10">
    <location>
        <begin position="979"/>
        <end position="1001"/>
    </location>
</feature>
<keyword evidence="11" id="KW-0472">Membrane</keyword>
<dbReference type="CDD" id="cd03868">
    <property type="entry name" value="M14_CPD_I"/>
    <property type="match status" value="1"/>
</dbReference>
<feature type="compositionally biased region" description="Basic and acidic residues" evidence="10">
    <location>
        <begin position="989"/>
        <end position="1001"/>
    </location>
</feature>
<evidence type="ECO:0000259" key="14">
    <source>
        <dbReference type="PROSITE" id="PS52035"/>
    </source>
</evidence>
<dbReference type="CDD" id="cd11308">
    <property type="entry name" value="Peptidase_M14NE-CP-C_like"/>
    <property type="match status" value="3"/>
</dbReference>
<feature type="domain" description="SUEL-type lectin" evidence="13">
    <location>
        <begin position="153"/>
        <end position="244"/>
    </location>
</feature>
<dbReference type="Pfam" id="PF02140">
    <property type="entry name" value="SUEL_Lectin"/>
    <property type="match status" value="2"/>
</dbReference>
<keyword evidence="5" id="KW-0479">Metal-binding</keyword>
<feature type="region of interest" description="Disordered" evidence="10">
    <location>
        <begin position="1183"/>
        <end position="1210"/>
    </location>
</feature>
<keyword evidence="11" id="KW-0812">Transmembrane</keyword>
<feature type="active site" description="Proton donor/acceptor" evidence="9">
    <location>
        <position position="2052"/>
    </location>
</feature>
<dbReference type="PROSITE" id="PS50228">
    <property type="entry name" value="SUEL_LECTIN"/>
    <property type="match status" value="2"/>
</dbReference>
<protein>
    <submittedName>
        <fullName evidence="15">Carboxypeptidase D</fullName>
    </submittedName>
</protein>
<evidence type="ECO:0000256" key="1">
    <source>
        <dbReference type="ARBA" id="ARBA00001947"/>
    </source>
</evidence>
<dbReference type="Gene3D" id="2.60.120.740">
    <property type="match status" value="2"/>
</dbReference>